<dbReference type="SMART" id="SM00248">
    <property type="entry name" value="ANK"/>
    <property type="match status" value="6"/>
</dbReference>
<feature type="compositionally biased region" description="Acidic residues" evidence="4">
    <location>
        <begin position="535"/>
        <end position="544"/>
    </location>
</feature>
<evidence type="ECO:0000256" key="2">
    <source>
        <dbReference type="ARBA" id="ARBA00023043"/>
    </source>
</evidence>
<evidence type="ECO:0000256" key="3">
    <source>
        <dbReference type="PROSITE-ProRule" id="PRU00023"/>
    </source>
</evidence>
<organism evidence="6 7">
    <name type="scientific">Fusarium acutatum</name>
    <dbReference type="NCBI Taxonomy" id="78861"/>
    <lineage>
        <taxon>Eukaryota</taxon>
        <taxon>Fungi</taxon>
        <taxon>Dikarya</taxon>
        <taxon>Ascomycota</taxon>
        <taxon>Pezizomycotina</taxon>
        <taxon>Sordariomycetes</taxon>
        <taxon>Hypocreomycetidae</taxon>
        <taxon>Hypocreales</taxon>
        <taxon>Nectriaceae</taxon>
        <taxon>Fusarium</taxon>
        <taxon>Fusarium fujikuroi species complex</taxon>
    </lineage>
</organism>
<keyword evidence="5" id="KW-0472">Membrane</keyword>
<dbReference type="SUPFAM" id="SSF48403">
    <property type="entry name" value="Ankyrin repeat"/>
    <property type="match status" value="1"/>
</dbReference>
<name>A0A8H4NK74_9HYPO</name>
<dbReference type="Gene3D" id="1.25.40.20">
    <property type="entry name" value="Ankyrin repeat-containing domain"/>
    <property type="match status" value="2"/>
</dbReference>
<dbReference type="Pfam" id="PF12796">
    <property type="entry name" value="Ank_2"/>
    <property type="match status" value="1"/>
</dbReference>
<evidence type="ECO:0000256" key="5">
    <source>
        <dbReference type="SAM" id="Phobius"/>
    </source>
</evidence>
<keyword evidence="2 3" id="KW-0040">ANK repeat</keyword>
<protein>
    <submittedName>
        <fullName evidence="6">Ankyrin unc44</fullName>
    </submittedName>
</protein>
<accession>A0A8H4NK74</accession>
<evidence type="ECO:0000256" key="4">
    <source>
        <dbReference type="SAM" id="MobiDB-lite"/>
    </source>
</evidence>
<feature type="transmembrane region" description="Helical" evidence="5">
    <location>
        <begin position="791"/>
        <end position="813"/>
    </location>
</feature>
<evidence type="ECO:0000313" key="6">
    <source>
        <dbReference type="EMBL" id="KAF4436098.1"/>
    </source>
</evidence>
<dbReference type="PROSITE" id="PS50088">
    <property type="entry name" value="ANK_REPEAT"/>
    <property type="match status" value="3"/>
</dbReference>
<dbReference type="Gene3D" id="1.20.58.340">
    <property type="entry name" value="Magnesium transport protein CorA, transmembrane region"/>
    <property type="match status" value="1"/>
</dbReference>
<proteinExistence type="predicted"/>
<dbReference type="OrthoDB" id="341259at2759"/>
<feature type="region of interest" description="Disordered" evidence="4">
    <location>
        <begin position="865"/>
        <end position="909"/>
    </location>
</feature>
<feature type="region of interest" description="Disordered" evidence="4">
    <location>
        <begin position="656"/>
        <end position="694"/>
    </location>
</feature>
<dbReference type="PANTHER" id="PTHR24198:SF165">
    <property type="entry name" value="ANKYRIN REPEAT-CONTAINING PROTEIN-RELATED"/>
    <property type="match status" value="1"/>
</dbReference>
<keyword evidence="7" id="KW-1185">Reference proteome</keyword>
<dbReference type="PANTHER" id="PTHR24198">
    <property type="entry name" value="ANKYRIN REPEAT AND PROTEIN KINASE DOMAIN-CONTAINING PROTEIN"/>
    <property type="match status" value="1"/>
</dbReference>
<feature type="compositionally biased region" description="Basic and acidic residues" evidence="4">
    <location>
        <begin position="507"/>
        <end position="518"/>
    </location>
</feature>
<sequence>MASNANDGEEMIVGTNIPVDTHLDSVARLGESIRTDSSGRSEPEDDGRDYKSELSQVLMRMKGRGSQDWSQRHIDNLRNLVARDRSLLEFHEERNGETALHIAAEFGILNGARELIKLGAKTEATDRDKRQPLHIACLKGQEELADLLLKEGADIEARQYQGTTPLDDAVQHITVVKLLLDNDAKTQVKSSDGWTPLHRTTSEVITEVLPRLLEHDRSNINDTENNEHWTALNVAVYFGRREFIPILIEFGARLDIPDNDGWAPWMTVSEKQPDIIKILHTELRGTIPHLEVYNSVKDTPLVAATRHGLWESVASLIEIGADCTAKGYNDRKPLHWNLEDILRDPPFTHIHQYIRSFPSIKPKPNSVERLEKAEASVTQFFQSHEESGNILRYRSVKDVIFGPGPKEIMENAVKAFTNITEKESGLLGHSFGVDTKPYFTWVHLPSTNIDWMKNLLRTIMEKDNCNPRQYYEVNSFFSDSLAQIPDEDLPSRYMRPRTTTRSYAYTDSKDGGKERDCSTTDEGVSEQGSDRAESDGVDAEEKDEPEAKQRNIAYKWLMTATFCVADDSHDKIEEVILDLLYKQADSRGSSSQPKSAADISKLVVEYFIGSYERTTKLKSLMSVGQIFSQCLNQIGRVESLMFDDFRIRTQSWQIPGARNGQNRMRQSSGSDDVGLATQSDSSGTPPTASTDEEIRDAIRRTEHLFTDIKDVRDELNVLKAIVQYQKIVERGLAGENVKDTDLLAENILGDIKEMEVVAERIQLAVNATLCLQQNEIANFQATLATTQGKTVMAFTFATVLFLPLSFLSSLFALDVASFQKAPAWVFYVILLVSAAISLFLAFAAYHWEQLKALFRTAYKGFPSSKNDGNDEGMKDAEKVTEDSGSNHHPSIGAMFHHSKGSGGRGESYV</sequence>
<feature type="region of interest" description="Disordered" evidence="4">
    <location>
        <begin position="30"/>
        <end position="50"/>
    </location>
</feature>
<dbReference type="InterPro" id="IPR002110">
    <property type="entry name" value="Ankyrin_rpt"/>
</dbReference>
<dbReference type="AlphaFoldDB" id="A0A8H4NK74"/>
<dbReference type="EMBL" id="JAADJF010000157">
    <property type="protein sequence ID" value="KAF4436098.1"/>
    <property type="molecule type" value="Genomic_DNA"/>
</dbReference>
<feature type="transmembrane region" description="Helical" evidence="5">
    <location>
        <begin position="825"/>
        <end position="847"/>
    </location>
</feature>
<feature type="compositionally biased region" description="Gly residues" evidence="4">
    <location>
        <begin position="900"/>
        <end position="909"/>
    </location>
</feature>
<feature type="compositionally biased region" description="Basic and acidic residues" evidence="4">
    <location>
        <begin position="867"/>
        <end position="885"/>
    </location>
</feature>
<dbReference type="Proteomes" id="UP000536711">
    <property type="component" value="Unassembled WGS sequence"/>
</dbReference>
<dbReference type="PROSITE" id="PS50297">
    <property type="entry name" value="ANK_REP_REGION"/>
    <property type="match status" value="2"/>
</dbReference>
<dbReference type="InterPro" id="IPR036770">
    <property type="entry name" value="Ankyrin_rpt-contain_sf"/>
</dbReference>
<keyword evidence="5" id="KW-0812">Transmembrane</keyword>
<feature type="repeat" description="ANK" evidence="3">
    <location>
        <begin position="128"/>
        <end position="160"/>
    </location>
</feature>
<feature type="compositionally biased region" description="Polar residues" evidence="4">
    <location>
        <begin position="656"/>
        <end position="689"/>
    </location>
</feature>
<keyword evidence="1" id="KW-0677">Repeat</keyword>
<reference evidence="6 7" key="1">
    <citation type="submission" date="2020-01" db="EMBL/GenBank/DDBJ databases">
        <title>Identification and distribution of gene clusters putatively required for synthesis of sphingolipid metabolism inhibitors in phylogenetically diverse species of the filamentous fungus Fusarium.</title>
        <authorList>
            <person name="Kim H.-S."/>
            <person name="Busman M."/>
            <person name="Brown D.W."/>
            <person name="Divon H."/>
            <person name="Uhlig S."/>
            <person name="Proctor R.H."/>
        </authorList>
    </citation>
    <scope>NUCLEOTIDE SEQUENCE [LARGE SCALE GENOMIC DNA]</scope>
    <source>
        <strain evidence="6 7">NRRL 13308</strain>
    </source>
</reference>
<gene>
    <name evidence="6" type="ORF">FACUT_6670</name>
</gene>
<feature type="repeat" description="ANK" evidence="3">
    <location>
        <begin position="95"/>
        <end position="127"/>
    </location>
</feature>
<feature type="region of interest" description="Disordered" evidence="4">
    <location>
        <begin position="487"/>
        <end position="545"/>
    </location>
</feature>
<comment type="caution">
    <text evidence="6">The sequence shown here is derived from an EMBL/GenBank/DDBJ whole genome shotgun (WGS) entry which is preliminary data.</text>
</comment>
<evidence type="ECO:0000313" key="7">
    <source>
        <dbReference type="Proteomes" id="UP000536711"/>
    </source>
</evidence>
<evidence type="ECO:0000256" key="1">
    <source>
        <dbReference type="ARBA" id="ARBA00022737"/>
    </source>
</evidence>
<keyword evidence="5" id="KW-1133">Transmembrane helix</keyword>
<feature type="repeat" description="ANK" evidence="3">
    <location>
        <begin position="227"/>
        <end position="259"/>
    </location>
</feature>